<keyword evidence="3" id="KW-1003">Cell membrane</keyword>
<evidence type="ECO:0000256" key="3">
    <source>
        <dbReference type="ARBA" id="ARBA00022475"/>
    </source>
</evidence>
<keyword evidence="4 7" id="KW-0812">Transmembrane</keyword>
<feature type="transmembrane region" description="Helical" evidence="7">
    <location>
        <begin position="212"/>
        <end position="235"/>
    </location>
</feature>
<evidence type="ECO:0000313" key="10">
    <source>
        <dbReference type="Proteomes" id="UP001314181"/>
    </source>
</evidence>
<dbReference type="EMBL" id="CAWVOK010000015">
    <property type="protein sequence ID" value="CAK8162835.1"/>
    <property type="molecule type" value="Genomic_DNA"/>
</dbReference>
<feature type="transmembrane region" description="Helical" evidence="7">
    <location>
        <begin position="317"/>
        <end position="343"/>
    </location>
</feature>
<dbReference type="InterPro" id="IPR000515">
    <property type="entry name" value="MetI-like"/>
</dbReference>
<feature type="transmembrane region" description="Helical" evidence="7">
    <location>
        <begin position="121"/>
        <end position="144"/>
    </location>
</feature>
<dbReference type="PROSITE" id="PS50928">
    <property type="entry name" value="ABC_TM1"/>
    <property type="match status" value="1"/>
</dbReference>
<dbReference type="PANTHER" id="PTHR30465:SF66">
    <property type="entry name" value="INNER MEMBRANE ABC TRANSPORTER PERMEASE PROTEIN YEJB"/>
    <property type="match status" value="1"/>
</dbReference>
<evidence type="ECO:0000256" key="7">
    <source>
        <dbReference type="RuleBase" id="RU363032"/>
    </source>
</evidence>
<feature type="transmembrane region" description="Helical" evidence="7">
    <location>
        <begin position="270"/>
        <end position="297"/>
    </location>
</feature>
<evidence type="ECO:0000256" key="5">
    <source>
        <dbReference type="ARBA" id="ARBA00022989"/>
    </source>
</evidence>
<comment type="caution">
    <text evidence="9">The sequence shown here is derived from an EMBL/GenBank/DDBJ whole genome shotgun (WGS) entry which is preliminary data.</text>
</comment>
<comment type="subcellular location">
    <subcellularLocation>
        <location evidence="1 7">Cell membrane</location>
        <topology evidence="1 7">Multi-pass membrane protein</topology>
    </subcellularLocation>
</comment>
<dbReference type="SUPFAM" id="SSF161098">
    <property type="entry name" value="MetI-like"/>
    <property type="match status" value="1"/>
</dbReference>
<dbReference type="Pfam" id="PF00528">
    <property type="entry name" value="BPD_transp_1"/>
    <property type="match status" value="1"/>
</dbReference>
<evidence type="ECO:0000256" key="4">
    <source>
        <dbReference type="ARBA" id="ARBA00022692"/>
    </source>
</evidence>
<dbReference type="CDD" id="cd06261">
    <property type="entry name" value="TM_PBP2"/>
    <property type="match status" value="1"/>
</dbReference>
<name>A0ABM9N8N9_9RICK</name>
<feature type="transmembrane region" description="Helical" evidence="7">
    <location>
        <begin position="9"/>
        <end position="30"/>
    </location>
</feature>
<keyword evidence="5 7" id="KW-1133">Transmembrane helix</keyword>
<dbReference type="Gene3D" id="1.10.3720.10">
    <property type="entry name" value="MetI-like"/>
    <property type="match status" value="1"/>
</dbReference>
<sequence>MLHYILKRLLISIPTLFVIMLINFFIINLVPGGPLEQLLHRASSSEIDNASFLDNDAIDSLISVTKKSKYDAATEHMRAMYGFDKPLAIRFFTTMKNYLLFDFGNSFFSGMKVIDVIKMHIPVSFSLALWSTILTYLISIPLGIKKAVRRDGSFDIVTDIAVNALHAIPNFMLAILLLLLFANGGLFNIFPTRGFLSENWSELTSFAKIKDYFLHITLPVVSIVLGHLAFLVFLCKKSFISELKKQYVVAAFAKGLSERKVLYMHVFRNAMLVAIVNFPIFLLHSFLHGSMIIEIVFSLNGLGLLSFEAITNRDYPMIFAMLYIFTIFGLLIHILSDVLCFIVDKRVSFDGINP</sequence>
<dbReference type="PANTHER" id="PTHR30465">
    <property type="entry name" value="INNER MEMBRANE ABC TRANSPORTER"/>
    <property type="match status" value="1"/>
</dbReference>
<reference evidence="9 10" key="1">
    <citation type="submission" date="2024-01" db="EMBL/GenBank/DDBJ databases">
        <authorList>
            <person name="Kunselman E."/>
        </authorList>
    </citation>
    <scope>NUCLEOTIDE SEQUENCE [LARGE SCALE GENOMIC DNA]</scope>
    <source>
        <strain evidence="9">2 abalone samples</strain>
    </source>
</reference>
<keyword evidence="2 7" id="KW-0813">Transport</keyword>
<organism evidence="9 10">
    <name type="scientific">Candidatus Xenohaliotis californiensis</name>
    <dbReference type="NCBI Taxonomy" id="84677"/>
    <lineage>
        <taxon>Bacteria</taxon>
        <taxon>Pseudomonadati</taxon>
        <taxon>Pseudomonadota</taxon>
        <taxon>Alphaproteobacteria</taxon>
        <taxon>Rickettsiales</taxon>
        <taxon>Anaplasmataceae</taxon>
        <taxon>Candidatus Xenohaliotis</taxon>
    </lineage>
</organism>
<gene>
    <name evidence="9" type="primary">yejB</name>
    <name evidence="9" type="ORF">CAXC1_230010</name>
</gene>
<protein>
    <submittedName>
        <fullName evidence="9">Inner membrane ABC transporter permease protein YejB</fullName>
    </submittedName>
</protein>
<keyword evidence="6 7" id="KW-0472">Membrane</keyword>
<proteinExistence type="inferred from homology"/>
<evidence type="ECO:0000256" key="1">
    <source>
        <dbReference type="ARBA" id="ARBA00004651"/>
    </source>
</evidence>
<dbReference type="Proteomes" id="UP001314181">
    <property type="component" value="Unassembled WGS sequence"/>
</dbReference>
<feature type="domain" description="ABC transmembrane type-1" evidence="8">
    <location>
        <begin position="121"/>
        <end position="336"/>
    </location>
</feature>
<keyword evidence="10" id="KW-1185">Reference proteome</keyword>
<evidence type="ECO:0000256" key="2">
    <source>
        <dbReference type="ARBA" id="ARBA00022448"/>
    </source>
</evidence>
<evidence type="ECO:0000256" key="6">
    <source>
        <dbReference type="ARBA" id="ARBA00023136"/>
    </source>
</evidence>
<comment type="similarity">
    <text evidence="7">Belongs to the binding-protein-dependent transport system permease family.</text>
</comment>
<dbReference type="InterPro" id="IPR035906">
    <property type="entry name" value="MetI-like_sf"/>
</dbReference>
<accession>A0ABM9N8N9</accession>
<evidence type="ECO:0000259" key="8">
    <source>
        <dbReference type="PROSITE" id="PS50928"/>
    </source>
</evidence>
<evidence type="ECO:0000313" key="9">
    <source>
        <dbReference type="EMBL" id="CAK8162835.1"/>
    </source>
</evidence>
<feature type="transmembrane region" description="Helical" evidence="7">
    <location>
        <begin position="171"/>
        <end position="192"/>
    </location>
</feature>